<keyword evidence="1" id="KW-0472">Membrane</keyword>
<name>A0A1X6WL58_9ENTE</name>
<dbReference type="EMBL" id="FWFD01000007">
    <property type="protein sequence ID" value="SLM85054.1"/>
    <property type="molecule type" value="Genomic_DNA"/>
</dbReference>
<accession>A0A1X6WL58</accession>
<feature type="transmembrane region" description="Helical" evidence="1">
    <location>
        <begin position="7"/>
        <end position="25"/>
    </location>
</feature>
<dbReference type="RefSeq" id="WP_086950694.1">
    <property type="nucleotide sequence ID" value="NZ_FWFD01000007.1"/>
</dbReference>
<feature type="transmembrane region" description="Helical" evidence="1">
    <location>
        <begin position="158"/>
        <end position="182"/>
    </location>
</feature>
<evidence type="ECO:0000313" key="2">
    <source>
        <dbReference type="EMBL" id="SLM85054.1"/>
    </source>
</evidence>
<organism evidence="2 3">
    <name type="scientific">Vagococcus fluvialis bH819</name>
    <dbReference type="NCBI Taxonomy" id="1255619"/>
    <lineage>
        <taxon>Bacteria</taxon>
        <taxon>Bacillati</taxon>
        <taxon>Bacillota</taxon>
        <taxon>Bacilli</taxon>
        <taxon>Lactobacillales</taxon>
        <taxon>Enterococcaceae</taxon>
        <taxon>Vagococcus</taxon>
    </lineage>
</organism>
<keyword evidence="1" id="KW-0812">Transmembrane</keyword>
<feature type="transmembrane region" description="Helical" evidence="1">
    <location>
        <begin position="212"/>
        <end position="242"/>
    </location>
</feature>
<dbReference type="AlphaFoldDB" id="A0A1X6WL58"/>
<keyword evidence="1" id="KW-1133">Transmembrane helix</keyword>
<reference evidence="3" key="1">
    <citation type="submission" date="2017-02" db="EMBL/GenBank/DDBJ databases">
        <authorList>
            <person name="Dridi B."/>
        </authorList>
    </citation>
    <scope>NUCLEOTIDE SEQUENCE [LARGE SCALE GENOMIC DNA]</scope>
    <source>
        <strain evidence="3">bH819</strain>
    </source>
</reference>
<feature type="transmembrane region" description="Helical" evidence="1">
    <location>
        <begin position="78"/>
        <end position="102"/>
    </location>
</feature>
<protein>
    <submittedName>
        <fullName evidence="2">Uncharacterized protein</fullName>
    </submittedName>
</protein>
<dbReference type="Proteomes" id="UP000195918">
    <property type="component" value="Unassembled WGS sequence"/>
</dbReference>
<evidence type="ECO:0000256" key="1">
    <source>
        <dbReference type="SAM" id="Phobius"/>
    </source>
</evidence>
<gene>
    <name evidence="2" type="ORF">FM121_03085</name>
</gene>
<proteinExistence type="predicted"/>
<feature type="transmembrane region" description="Helical" evidence="1">
    <location>
        <begin position="189"/>
        <end position="206"/>
    </location>
</feature>
<sequence length="254" mass="30277">MIINKRNYLFFIFLFIFMYVLTQNVPTNFFRDYVINQKDQVNSWDALRLFLGYPMPTDILNEKSYFNLYDPILLFTPLLFQLTGIFISSYFVKIPLSFHIFIKNKVDNKMQYYLFFLKKSMKLNLGYTILLFFLMKINIATSKIISPISSFNNLERDFSFVLILYCVMYFFMCFTCTLIIFLGYLNNKAVLAMAGVSIGLMILNILDKTENAINFILFDATFYFFDSYLFWGIILFLVLWILMKKNLKQEVYND</sequence>
<evidence type="ECO:0000313" key="3">
    <source>
        <dbReference type="Proteomes" id="UP000195918"/>
    </source>
</evidence>
<keyword evidence="3" id="KW-1185">Reference proteome</keyword>
<feature type="transmembrane region" description="Helical" evidence="1">
    <location>
        <begin position="123"/>
        <end position="146"/>
    </location>
</feature>